<dbReference type="Gene3D" id="2.60.120.260">
    <property type="entry name" value="Galactose-binding domain-like"/>
    <property type="match status" value="1"/>
</dbReference>
<accession>A0A9X2JJ81</accession>
<feature type="signal peptide" evidence="1">
    <location>
        <begin position="1"/>
        <end position="25"/>
    </location>
</feature>
<dbReference type="EMBL" id="JAMXLR010000091">
    <property type="protein sequence ID" value="MCO6047322.1"/>
    <property type="molecule type" value="Genomic_DNA"/>
</dbReference>
<dbReference type="Gene3D" id="3.20.20.80">
    <property type="entry name" value="Glycosidases"/>
    <property type="match status" value="1"/>
</dbReference>
<dbReference type="InterPro" id="IPR017853">
    <property type="entry name" value="GH"/>
</dbReference>
<sequence length="910" mass="101792">MRNALRYALSATAIVLLLSHPSASGADFIWIEGEDATRQQATQHGWYDSVKKETLSGGEWLSHFDEGREGTAEFDFQVDQAGEYTFWLRANPVQAKLSCRLDDESAWQQVDFGGDLRGQINIASDDKPDLRFIAWVKVGKFDLTAGQHKLAFRMHSGPQHHGGIDCLVLARGAFVPSGTTKPADNSQPAKPDEWFPVIMDIDPLSPQSVIDISHLVEAPAGQHGFLKRQGDTLRFENASQSTKFWGVGSPPQGHTPGEMQLAARWFRKHGINMVRQHTMIGAVGLLNEQGQFDRQRLEQYDRWFAALKEQGIYSTWSVVYPHHGAFLRPQDLDADLFAELDAEDSARNGRQRPIVANDYINLDRRIQDAAWRYFDALLNHVNPHTGLAYKDDPALAVLEVQNESNVFFFTLNTLLDNSKVPQLSQDMRRRFYEFAEAKYGTQQAAERAWGRSMPGDRWKQGELALMGAHHWGADGPLYEYKGQDRRCGDYIEFLTSVQREYFERRIQQMRDAGFQGVAVTTAWKSGGPAASLANLYCDTAGDSIDRHNYFGGGDGGHRIVEGQVNTDTHLDQPGRGLLAVGMFQVDDRPFSYSEWSQMPPNPWKAEAAPLIAFYGMGLQGWDASYHFNMGDRRIGDGWPGQSKYTTHTPHYMAQFPALAFAVHNGHLDEGETIAMRSVALDELYTGRDLLGQSLSGGGHDTKQLLGRGSTPPEALAAGRVTIAFVDKSIPIGPVNISQRKSRTGEFHLFHDAEAKTIRSTTGQLLWRYGDRIVEVRSPKTQGVIGFAQDKTIRLPDVAVRTSTPFVSLLFTPLDNQPLRQSKRILITAMARDKQTGSEFNEDWSQLLVEGRPPLLMEPVQSLVRLDGEAPKSVTPLDLYGVPMDQSVTVSTNGTFQIDGTHRTYYYEVVR</sequence>
<evidence type="ECO:0000313" key="3">
    <source>
        <dbReference type="Proteomes" id="UP001155241"/>
    </source>
</evidence>
<dbReference type="Proteomes" id="UP001155241">
    <property type="component" value="Unassembled WGS sequence"/>
</dbReference>
<protein>
    <submittedName>
        <fullName evidence="2">Uncharacterized protein</fullName>
    </submittedName>
</protein>
<gene>
    <name evidence="2" type="ORF">NG895_25760</name>
</gene>
<comment type="caution">
    <text evidence="2">The sequence shown here is derived from an EMBL/GenBank/DDBJ whole genome shotgun (WGS) entry which is preliminary data.</text>
</comment>
<reference evidence="2" key="1">
    <citation type="submission" date="2022-06" db="EMBL/GenBank/DDBJ databases">
        <title>Aeoliella straminimaris, a novel planctomycete from sediments.</title>
        <authorList>
            <person name="Vitorino I.R."/>
            <person name="Lage O.M."/>
        </authorList>
    </citation>
    <scope>NUCLEOTIDE SEQUENCE</scope>
    <source>
        <strain evidence="2">ICT_H6.2</strain>
    </source>
</reference>
<evidence type="ECO:0000256" key="1">
    <source>
        <dbReference type="SAM" id="SignalP"/>
    </source>
</evidence>
<dbReference type="RefSeq" id="WP_252855434.1">
    <property type="nucleotide sequence ID" value="NZ_JAMXLR010000091.1"/>
</dbReference>
<organism evidence="2 3">
    <name type="scientific">Aeoliella straminimaris</name>
    <dbReference type="NCBI Taxonomy" id="2954799"/>
    <lineage>
        <taxon>Bacteria</taxon>
        <taxon>Pseudomonadati</taxon>
        <taxon>Planctomycetota</taxon>
        <taxon>Planctomycetia</taxon>
        <taxon>Pirellulales</taxon>
        <taxon>Lacipirellulaceae</taxon>
        <taxon>Aeoliella</taxon>
    </lineage>
</organism>
<keyword evidence="3" id="KW-1185">Reference proteome</keyword>
<name>A0A9X2JJ81_9BACT</name>
<proteinExistence type="predicted"/>
<dbReference type="SUPFAM" id="SSF51445">
    <property type="entry name" value="(Trans)glycosidases"/>
    <property type="match status" value="1"/>
</dbReference>
<evidence type="ECO:0000313" key="2">
    <source>
        <dbReference type="EMBL" id="MCO6047322.1"/>
    </source>
</evidence>
<dbReference type="AlphaFoldDB" id="A0A9X2JJ81"/>
<keyword evidence="1" id="KW-0732">Signal</keyword>
<feature type="chain" id="PRO_5040814663" evidence="1">
    <location>
        <begin position="26"/>
        <end position="910"/>
    </location>
</feature>